<dbReference type="Pfam" id="PF02627">
    <property type="entry name" value="CMD"/>
    <property type="match status" value="1"/>
</dbReference>
<dbReference type="KEGG" id="mprt:ET475_05835"/>
<dbReference type="Gene3D" id="1.20.1290.10">
    <property type="entry name" value="AhpD-like"/>
    <property type="match status" value="1"/>
</dbReference>
<dbReference type="InterPro" id="IPR003779">
    <property type="entry name" value="CMD-like"/>
</dbReference>
<dbReference type="PANTHER" id="PTHR33930:SF2">
    <property type="entry name" value="BLR3452 PROTEIN"/>
    <property type="match status" value="1"/>
</dbReference>
<dbReference type="InterPro" id="IPR029032">
    <property type="entry name" value="AhpD-like"/>
</dbReference>
<dbReference type="OrthoDB" id="3824300at2"/>
<feature type="domain" description="Carboxymuconolactone decarboxylase-like" evidence="1">
    <location>
        <begin position="178"/>
        <end position="258"/>
    </location>
</feature>
<evidence type="ECO:0000313" key="3">
    <source>
        <dbReference type="Proteomes" id="UP000293995"/>
    </source>
</evidence>
<evidence type="ECO:0000259" key="1">
    <source>
        <dbReference type="Pfam" id="PF02627"/>
    </source>
</evidence>
<dbReference type="AlphaFoldDB" id="A0A4V0YD57"/>
<sequence length="267" mass="28463">MTTHAAPVAASAVPVAASAVGAEGSVQARLRRLVGTLDASWQAALEVDEDFLAAYVDLAEVPASSTVLDPKSRALIALAVSAAVTTLDDRGIRTAAVQAREAGASLEETLEAVHLVSVLGVHTLATGFPLLSDVMAQRGRPLVDDAPLTPEQAQIRADFESRRGYWSDLNEIQVRMDPAWFRAYTAFSSHPWLNGSLSPKLRELIYIAIDLSPTHLFTAGVRPHIENALRYGATAAELIETLEVTALVGISSLRAAVLILCEVFDEG</sequence>
<reference evidence="2 3" key="1">
    <citation type="submission" date="2019-01" db="EMBL/GenBank/DDBJ databases">
        <title>Genome sequencing of strain DFW100M-13.</title>
        <authorList>
            <person name="Heo J."/>
            <person name="Kim S.-J."/>
            <person name="Kim J.-S."/>
            <person name="Hong S.-B."/>
            <person name="Kwon S.-W."/>
        </authorList>
    </citation>
    <scope>NUCLEOTIDE SEQUENCE [LARGE SCALE GENOMIC DNA]</scope>
    <source>
        <strain evidence="2 3">DFW100M-13</strain>
    </source>
</reference>
<dbReference type="EMBL" id="CP035494">
    <property type="protein sequence ID" value="QAY59551.1"/>
    <property type="molecule type" value="Genomic_DNA"/>
</dbReference>
<protein>
    <submittedName>
        <fullName evidence="2">Gamma-carboxymuconolactone decarboxylase</fullName>
    </submittedName>
</protein>
<gene>
    <name evidence="2" type="ORF">ET475_05835</name>
</gene>
<organism evidence="2 3">
    <name type="scientific">Microbacterium protaetiae</name>
    <dbReference type="NCBI Taxonomy" id="2509458"/>
    <lineage>
        <taxon>Bacteria</taxon>
        <taxon>Bacillati</taxon>
        <taxon>Actinomycetota</taxon>
        <taxon>Actinomycetes</taxon>
        <taxon>Micrococcales</taxon>
        <taxon>Microbacteriaceae</taxon>
        <taxon>Microbacterium</taxon>
    </lineage>
</organism>
<evidence type="ECO:0000313" key="2">
    <source>
        <dbReference type="EMBL" id="QAY59551.1"/>
    </source>
</evidence>
<name>A0A4V0YD57_9MICO</name>
<dbReference type="PANTHER" id="PTHR33930">
    <property type="entry name" value="ALKYL HYDROPEROXIDE REDUCTASE AHPD"/>
    <property type="match status" value="1"/>
</dbReference>
<proteinExistence type="predicted"/>
<dbReference type="SUPFAM" id="SSF69118">
    <property type="entry name" value="AhpD-like"/>
    <property type="match status" value="1"/>
</dbReference>
<keyword evidence="3" id="KW-1185">Reference proteome</keyword>
<accession>A0A4V0YD57</accession>
<dbReference type="GO" id="GO:0051920">
    <property type="term" value="F:peroxiredoxin activity"/>
    <property type="evidence" value="ECO:0007669"/>
    <property type="project" value="InterPro"/>
</dbReference>
<dbReference type="Proteomes" id="UP000293995">
    <property type="component" value="Chromosome"/>
</dbReference>